<organism evidence="2">
    <name type="scientific">Gibberella zeae</name>
    <name type="common">Wheat head blight fungus</name>
    <name type="synonym">Fusarium graminearum</name>
    <dbReference type="NCBI Taxonomy" id="5518"/>
    <lineage>
        <taxon>Eukaryota</taxon>
        <taxon>Fungi</taxon>
        <taxon>Dikarya</taxon>
        <taxon>Ascomycota</taxon>
        <taxon>Pezizomycotina</taxon>
        <taxon>Sordariomycetes</taxon>
        <taxon>Hypocreomycetidae</taxon>
        <taxon>Hypocreales</taxon>
        <taxon>Nectriaceae</taxon>
        <taxon>Fusarium</taxon>
    </lineage>
</organism>
<dbReference type="AlphaFoldDB" id="A0A4E9DU26"/>
<evidence type="ECO:0000313" key="2">
    <source>
        <dbReference type="EMBL" id="VIO56416.1"/>
    </source>
</evidence>
<gene>
    <name evidence="2" type="ORF">FUG_LOCUS211561</name>
    <name evidence="1" type="ORF">MDCFG202_LOCUS51014</name>
</gene>
<proteinExistence type="predicted"/>
<dbReference type="Proteomes" id="UP000746612">
    <property type="component" value="Unassembled WGS sequence"/>
</dbReference>
<name>A0A4E9DU26_GIBZA</name>
<reference evidence="1" key="2">
    <citation type="submission" date="2021-03" db="EMBL/GenBank/DDBJ databases">
        <authorList>
            <person name="Alouane T."/>
            <person name="Langin T."/>
            <person name="Bonhomme L."/>
        </authorList>
    </citation>
    <scope>NUCLEOTIDE SEQUENCE</scope>
    <source>
        <strain evidence="1">MDC_Fg202</strain>
    </source>
</reference>
<reference evidence="2" key="1">
    <citation type="submission" date="2019-04" db="EMBL/GenBank/DDBJ databases">
        <authorList>
            <person name="Melise S."/>
            <person name="Noan J."/>
            <person name="Okalmin O."/>
        </authorList>
    </citation>
    <scope>NUCLEOTIDE SEQUENCE</scope>
    <source>
        <strain evidence="2">FN9</strain>
    </source>
</reference>
<protein>
    <submittedName>
        <fullName evidence="2">Uncharacterized protein</fullName>
    </submittedName>
</protein>
<dbReference type="EMBL" id="CAJPIJ010000076">
    <property type="protein sequence ID" value="CAG1968194.1"/>
    <property type="molecule type" value="Genomic_DNA"/>
</dbReference>
<sequence>MFQLPGGRTAFNLAFYAGPAPFDASPVPCHVEYVLGLQRNAASRAGTKLTLVQFFHPGHSKLDRAWLNTKEERSRTVSRSNTAVDLRLILGEKAEWIVVQEHLSTFSVIRLTISSVSSISERLPSNQGPRSFNN</sequence>
<dbReference type="EMBL" id="CAAKMV010000124">
    <property type="protein sequence ID" value="VIO56416.1"/>
    <property type="molecule type" value="Genomic_DNA"/>
</dbReference>
<evidence type="ECO:0000313" key="1">
    <source>
        <dbReference type="EMBL" id="CAG1968194.1"/>
    </source>
</evidence>
<accession>A0A4E9DU26</accession>